<proteinExistence type="predicted"/>
<keyword evidence="4" id="KW-1185">Reference proteome</keyword>
<dbReference type="PANTHER" id="PTHR46211:SF8">
    <property type="entry name" value="PHOSPHODIESTERASE"/>
    <property type="match status" value="1"/>
</dbReference>
<dbReference type="Gene3D" id="3.20.20.190">
    <property type="entry name" value="Phosphatidylinositol (PI) phosphodiesterase"/>
    <property type="match status" value="1"/>
</dbReference>
<dbReference type="GO" id="GO:0008889">
    <property type="term" value="F:glycerophosphodiester phosphodiesterase activity"/>
    <property type="evidence" value="ECO:0007669"/>
    <property type="project" value="UniProtKB-EC"/>
</dbReference>
<dbReference type="RefSeq" id="WP_239551610.1">
    <property type="nucleotide sequence ID" value="NZ_JAFBEI010000002.1"/>
</dbReference>
<dbReference type="EMBL" id="JAFBEI010000002">
    <property type="protein sequence ID" value="MBM7635371.1"/>
    <property type="molecule type" value="Genomic_DNA"/>
</dbReference>
<feature type="transmembrane region" description="Helical" evidence="1">
    <location>
        <begin position="217"/>
        <end position="244"/>
    </location>
</feature>
<accession>A0ABS2PJU9</accession>
<evidence type="ECO:0000259" key="2">
    <source>
        <dbReference type="PROSITE" id="PS51704"/>
    </source>
</evidence>
<dbReference type="Pfam" id="PF10110">
    <property type="entry name" value="GPDPase_memb"/>
    <property type="match status" value="1"/>
</dbReference>
<evidence type="ECO:0000313" key="4">
    <source>
        <dbReference type="Proteomes" id="UP000809081"/>
    </source>
</evidence>
<comment type="caution">
    <text evidence="3">The sequence shown here is derived from an EMBL/GenBank/DDBJ whole genome shotgun (WGS) entry which is preliminary data.</text>
</comment>
<keyword evidence="3" id="KW-0378">Hydrolase</keyword>
<dbReference type="InterPro" id="IPR017946">
    <property type="entry name" value="PLC-like_Pdiesterase_TIM-brl"/>
</dbReference>
<feature type="transmembrane region" description="Helical" evidence="1">
    <location>
        <begin position="173"/>
        <end position="196"/>
    </location>
</feature>
<gene>
    <name evidence="3" type="ORF">JOC31_000162</name>
</gene>
<keyword evidence="1" id="KW-1133">Transmembrane helix</keyword>
<sequence length="584" mass="66325">MSLMKMIQTVLKDLYRHRYTYTLRGMVLQLVVTLGGSFVLSLLFRMLLISSHLPGITTDNLGSFLANPVTLLLLLGYLFALAFLVYFEFSLLVEMIRHKEAKLSLTFRRLRTDTLNFLRSISGWHLFAFIFYLVLTLPFLQFLFSSVLLEGLYIPKFLTGELLKSTQGKWLYYSLYLGLAYLNIRLIFTIPFTVTGQGERFVYHMLSSWRETKGVKSFRLFGLVIALLILMFIMGVISSIGIGIASYLDSHQDNLLIEVLFLSFIWGLSFVGTLLFKLTSLSYLLTLIGRDRADHLSEASRERVKRRGMLLLVLVTIIGGVSLIYNSIQASDKAETNAQILAHRGDVNKGVENSLEALEAAAKEGADYVEMDVILSKDKQFIVSHDNNLKRLTGKDKLISQSKARDVIGLATHQNGHTSRIVSFDTYVAKAKELGVKLLVELKPTGEEPEDYEQLFVTKLKELGVSQTYLAMSLKLATIEKVEKLAPEIQTGYTISLQLGDFTSQVVDFYALEEFSYNKLLVDRAHHLKKKVFIWTVNDTDDIDKYLQTDVDGVITDYPALVKSEKELLNKDQSYLAYFLRLMQ</sequence>
<feature type="transmembrane region" description="Helical" evidence="1">
    <location>
        <begin position="264"/>
        <end position="288"/>
    </location>
</feature>
<feature type="transmembrane region" description="Helical" evidence="1">
    <location>
        <begin position="126"/>
        <end position="153"/>
    </location>
</feature>
<dbReference type="Proteomes" id="UP000809081">
    <property type="component" value="Unassembled WGS sequence"/>
</dbReference>
<dbReference type="EC" id="3.1.4.46" evidence="3"/>
<name>A0ABS2PJU9_9STRE</name>
<keyword evidence="1" id="KW-0472">Membrane</keyword>
<dbReference type="CDD" id="cd08579">
    <property type="entry name" value="GDPD_memb_like"/>
    <property type="match status" value="1"/>
</dbReference>
<dbReference type="InterPro" id="IPR018476">
    <property type="entry name" value="GlyceroP-diester-Pdiesterase_M"/>
</dbReference>
<dbReference type="PANTHER" id="PTHR46211">
    <property type="entry name" value="GLYCEROPHOSPHORYL DIESTER PHOSPHODIESTERASE"/>
    <property type="match status" value="1"/>
</dbReference>
<dbReference type="PROSITE" id="PS51704">
    <property type="entry name" value="GP_PDE"/>
    <property type="match status" value="1"/>
</dbReference>
<evidence type="ECO:0000256" key="1">
    <source>
        <dbReference type="SAM" id="Phobius"/>
    </source>
</evidence>
<organism evidence="3 4">
    <name type="scientific">Streptococcus saliviloxodontae</name>
    <dbReference type="NCBI Taxonomy" id="1349416"/>
    <lineage>
        <taxon>Bacteria</taxon>
        <taxon>Bacillati</taxon>
        <taxon>Bacillota</taxon>
        <taxon>Bacilli</taxon>
        <taxon>Lactobacillales</taxon>
        <taxon>Streptococcaceae</taxon>
        <taxon>Streptococcus</taxon>
    </lineage>
</organism>
<dbReference type="Pfam" id="PF03009">
    <property type="entry name" value="GDPD"/>
    <property type="match status" value="1"/>
</dbReference>
<dbReference type="SUPFAM" id="SSF51695">
    <property type="entry name" value="PLC-like phosphodiesterases"/>
    <property type="match status" value="1"/>
</dbReference>
<feature type="transmembrane region" description="Helical" evidence="1">
    <location>
        <begin position="21"/>
        <end position="44"/>
    </location>
</feature>
<protein>
    <submittedName>
        <fullName evidence="3">Glycerophosphoryl diester phosphodiesterase</fullName>
        <ecNumber evidence="3">3.1.4.46</ecNumber>
    </submittedName>
</protein>
<feature type="domain" description="GP-PDE" evidence="2">
    <location>
        <begin position="338"/>
        <end position="566"/>
    </location>
</feature>
<feature type="transmembrane region" description="Helical" evidence="1">
    <location>
        <begin position="309"/>
        <end position="328"/>
    </location>
</feature>
<feature type="transmembrane region" description="Helical" evidence="1">
    <location>
        <begin position="64"/>
        <end position="87"/>
    </location>
</feature>
<keyword evidence="1" id="KW-0812">Transmembrane</keyword>
<evidence type="ECO:0000313" key="3">
    <source>
        <dbReference type="EMBL" id="MBM7635371.1"/>
    </source>
</evidence>
<reference evidence="3 4" key="1">
    <citation type="submission" date="2021-01" db="EMBL/GenBank/DDBJ databases">
        <title>Genomic Encyclopedia of Type Strains, Phase IV (KMG-IV): sequencing the most valuable type-strain genomes for metagenomic binning, comparative biology and taxonomic classification.</title>
        <authorList>
            <person name="Goeker M."/>
        </authorList>
    </citation>
    <scope>NUCLEOTIDE SEQUENCE [LARGE SCALE GENOMIC DNA]</scope>
    <source>
        <strain evidence="3 4">DSM 27513</strain>
    </source>
</reference>
<dbReference type="InterPro" id="IPR030395">
    <property type="entry name" value="GP_PDE_dom"/>
</dbReference>